<evidence type="ECO:0000259" key="18">
    <source>
        <dbReference type="Pfam" id="PF07715"/>
    </source>
</evidence>
<dbReference type="InterPro" id="IPR000531">
    <property type="entry name" value="Beta-barrel_TonB"/>
</dbReference>
<dbReference type="InterPro" id="IPR037066">
    <property type="entry name" value="Plug_dom_sf"/>
</dbReference>
<dbReference type="PROSITE" id="PS52016">
    <property type="entry name" value="TONB_DEPENDENT_REC_3"/>
    <property type="match status" value="1"/>
</dbReference>
<dbReference type="InterPro" id="IPR008969">
    <property type="entry name" value="CarboxyPept-like_regulatory"/>
</dbReference>
<evidence type="ECO:0000256" key="1">
    <source>
        <dbReference type="ARBA" id="ARBA00004571"/>
    </source>
</evidence>
<dbReference type="PANTHER" id="PTHR32552">
    <property type="entry name" value="FERRICHROME IRON RECEPTOR-RELATED"/>
    <property type="match status" value="1"/>
</dbReference>
<dbReference type="Pfam" id="PF13715">
    <property type="entry name" value="CarbopepD_reg_2"/>
    <property type="match status" value="1"/>
</dbReference>
<dbReference type="InterPro" id="IPR012910">
    <property type="entry name" value="Plug_dom"/>
</dbReference>
<comment type="caution">
    <text evidence="19">The sequence shown here is derived from an EMBL/GenBank/DDBJ whole genome shotgun (WGS) entry which is preliminary data.</text>
</comment>
<evidence type="ECO:0000256" key="10">
    <source>
        <dbReference type="ARBA" id="ARBA00023077"/>
    </source>
</evidence>
<gene>
    <name evidence="19" type="ORF">LV89_03328</name>
</gene>
<evidence type="ECO:0000256" key="14">
    <source>
        <dbReference type="PROSITE-ProRule" id="PRU01360"/>
    </source>
</evidence>
<dbReference type="CDD" id="cd01347">
    <property type="entry name" value="ligand_gated_channel"/>
    <property type="match status" value="1"/>
</dbReference>
<evidence type="ECO:0000256" key="2">
    <source>
        <dbReference type="ARBA" id="ARBA00009810"/>
    </source>
</evidence>
<keyword evidence="10 15" id="KW-0798">TonB box</keyword>
<evidence type="ECO:0000256" key="12">
    <source>
        <dbReference type="ARBA" id="ARBA00023170"/>
    </source>
</evidence>
<evidence type="ECO:0000256" key="16">
    <source>
        <dbReference type="SAM" id="SignalP"/>
    </source>
</evidence>
<organism evidence="19 20">
    <name type="scientific">Arcicella aurantiaca</name>
    <dbReference type="NCBI Taxonomy" id="591202"/>
    <lineage>
        <taxon>Bacteria</taxon>
        <taxon>Pseudomonadati</taxon>
        <taxon>Bacteroidota</taxon>
        <taxon>Cytophagia</taxon>
        <taxon>Cytophagales</taxon>
        <taxon>Flectobacillaceae</taxon>
        <taxon>Arcicella</taxon>
    </lineage>
</organism>
<protein>
    <submittedName>
        <fullName evidence="19">Iron complex outermembrane receptor protein</fullName>
    </submittedName>
</protein>
<keyword evidence="3 14" id="KW-0813">Transport</keyword>
<evidence type="ECO:0000256" key="13">
    <source>
        <dbReference type="ARBA" id="ARBA00023237"/>
    </source>
</evidence>
<feature type="signal peptide" evidence="16">
    <location>
        <begin position="1"/>
        <end position="23"/>
    </location>
</feature>
<evidence type="ECO:0000256" key="9">
    <source>
        <dbReference type="ARBA" id="ARBA00023065"/>
    </source>
</evidence>
<evidence type="ECO:0000256" key="3">
    <source>
        <dbReference type="ARBA" id="ARBA00022448"/>
    </source>
</evidence>
<evidence type="ECO:0000256" key="11">
    <source>
        <dbReference type="ARBA" id="ARBA00023136"/>
    </source>
</evidence>
<keyword evidence="12 19" id="KW-0675">Receptor</keyword>
<reference evidence="19 20" key="1">
    <citation type="submission" date="2018-05" db="EMBL/GenBank/DDBJ databases">
        <title>Genomic Encyclopedia of Archaeal and Bacterial Type Strains, Phase II (KMG-II): from individual species to whole genera.</title>
        <authorList>
            <person name="Goeker M."/>
        </authorList>
    </citation>
    <scope>NUCLEOTIDE SEQUENCE [LARGE SCALE GENOMIC DNA]</scope>
    <source>
        <strain evidence="19 20">DSM 22214</strain>
    </source>
</reference>
<keyword evidence="8" id="KW-0408">Iron</keyword>
<dbReference type="Pfam" id="PF07715">
    <property type="entry name" value="Plug"/>
    <property type="match status" value="1"/>
</dbReference>
<dbReference type="Pfam" id="PF00593">
    <property type="entry name" value="TonB_dep_Rec_b-barrel"/>
    <property type="match status" value="1"/>
</dbReference>
<evidence type="ECO:0000256" key="8">
    <source>
        <dbReference type="ARBA" id="ARBA00023004"/>
    </source>
</evidence>
<dbReference type="InterPro" id="IPR039426">
    <property type="entry name" value="TonB-dep_rcpt-like"/>
</dbReference>
<dbReference type="Proteomes" id="UP000245489">
    <property type="component" value="Unassembled WGS sequence"/>
</dbReference>
<dbReference type="SUPFAM" id="SSF49464">
    <property type="entry name" value="Carboxypeptidase regulatory domain-like"/>
    <property type="match status" value="1"/>
</dbReference>
<dbReference type="InterPro" id="IPR010105">
    <property type="entry name" value="TonB_sidphr_rcpt"/>
</dbReference>
<name>A0A316DY09_9BACT</name>
<feature type="chain" id="PRO_5016419199" evidence="16">
    <location>
        <begin position="24"/>
        <end position="808"/>
    </location>
</feature>
<keyword evidence="6 14" id="KW-0812">Transmembrane</keyword>
<dbReference type="Gene3D" id="2.60.40.1120">
    <property type="entry name" value="Carboxypeptidase-like, regulatory domain"/>
    <property type="match status" value="1"/>
</dbReference>
<keyword evidence="13 14" id="KW-0998">Cell outer membrane</keyword>
<dbReference type="GO" id="GO:0038023">
    <property type="term" value="F:signaling receptor activity"/>
    <property type="evidence" value="ECO:0007669"/>
    <property type="project" value="InterPro"/>
</dbReference>
<dbReference type="RefSeq" id="WP_109744026.1">
    <property type="nucleotide sequence ID" value="NZ_QGGO01000019.1"/>
</dbReference>
<feature type="domain" description="TonB-dependent receptor plug" evidence="18">
    <location>
        <begin position="156"/>
        <end position="254"/>
    </location>
</feature>
<dbReference type="NCBIfam" id="TIGR01783">
    <property type="entry name" value="TonB-siderophor"/>
    <property type="match status" value="1"/>
</dbReference>
<evidence type="ECO:0000259" key="17">
    <source>
        <dbReference type="Pfam" id="PF00593"/>
    </source>
</evidence>
<evidence type="ECO:0000256" key="15">
    <source>
        <dbReference type="RuleBase" id="RU003357"/>
    </source>
</evidence>
<dbReference type="GO" id="GO:0009279">
    <property type="term" value="C:cell outer membrane"/>
    <property type="evidence" value="ECO:0007669"/>
    <property type="project" value="UniProtKB-SubCell"/>
</dbReference>
<evidence type="ECO:0000256" key="4">
    <source>
        <dbReference type="ARBA" id="ARBA00022452"/>
    </source>
</evidence>
<keyword evidence="5" id="KW-0410">Iron transport</keyword>
<sequence>MKKFTQNIYFLSLLIGINSISNAQNLATTHEGAVNSVEILNDDHKQGGVVKGKITAKDGENVQFVNISLKDTKYGAISNEDGEYLIKNIKAGTYTLVVKFVGMKTQEKAIEIVGENIVTADFQLFESTNELSEVTVSGVQSANEKTVNIGKVSIKPMDLPQAVSTIDRTVLERQQVLRLSDALMNANGVYIMGNTGGYQEEIAGRGFAFGSSNTFKNGARYFNGTMPEMSSIEKVEIMKGSSAILFGNVAAGGILNLVTKKPKFESGGSVSMRVGSYDFYKPTIDVYGSVLGSKKVAYRINGTYEKGNSFRENVNSERVYVNPSLLFKLSDKTEITLEGDYMKDRRTADFGVGAINYEITNLPRERFIGVKWSYYDIKQKSANVTISHQLNNAWKVTATGAYRDYSSELFANVRPTTVATSGKWIRGLQRSQVEEKYLMGQVDLTGQFKTGNVNHNVLVGTDFDRYETKTSAYASLAKYDSINIYQPNLYVARTDIPTLTATTVTTAPVYRFGAYIQDLVSLSDKIKFLAGLRYSYQETGSDVLTLSTNKTASTKYFDGAFTPRFGLVYQPTKKMSLFSSYSNSFTLNTGVDVSGNALPPSFINQYEVGMKNELLNGLLSANITAYQIVNSNLAQTSLANGNTNTTIRELAGEVTSKGIEVDLKSKPFLGFSLMAGYSYNETRYTKSNIYIINSLLRYNPNHTANASIYYTFSGTKLKGLNLGLTAMYFGERVAGRSTRLTVANDVYKLIPVNAYTQIDLSAGYNFSKFSIRGKVSNLLNEMSYNIHDDNSVNPIAPRMASLTVAFKW</sequence>
<keyword evidence="9" id="KW-0406">Ion transport</keyword>
<comment type="similarity">
    <text evidence="2 14 15">Belongs to the TonB-dependent receptor family.</text>
</comment>
<dbReference type="Gene3D" id="2.40.170.20">
    <property type="entry name" value="TonB-dependent receptor, beta-barrel domain"/>
    <property type="match status" value="1"/>
</dbReference>
<dbReference type="PANTHER" id="PTHR32552:SF68">
    <property type="entry name" value="FERRICHROME OUTER MEMBRANE TRANSPORTER_PHAGE RECEPTOR"/>
    <property type="match status" value="1"/>
</dbReference>
<evidence type="ECO:0000256" key="6">
    <source>
        <dbReference type="ARBA" id="ARBA00022692"/>
    </source>
</evidence>
<dbReference type="AlphaFoldDB" id="A0A316DY09"/>
<accession>A0A316DY09</accession>
<dbReference type="EMBL" id="QGGO01000019">
    <property type="protein sequence ID" value="PWK22616.1"/>
    <property type="molecule type" value="Genomic_DNA"/>
</dbReference>
<dbReference type="GO" id="GO:0015344">
    <property type="term" value="F:siderophore uptake transmembrane transporter activity"/>
    <property type="evidence" value="ECO:0007669"/>
    <property type="project" value="TreeGrafter"/>
</dbReference>
<dbReference type="Gene3D" id="2.170.130.10">
    <property type="entry name" value="TonB-dependent receptor, plug domain"/>
    <property type="match status" value="1"/>
</dbReference>
<evidence type="ECO:0000313" key="19">
    <source>
        <dbReference type="EMBL" id="PWK22616.1"/>
    </source>
</evidence>
<dbReference type="InterPro" id="IPR036942">
    <property type="entry name" value="Beta-barrel_TonB_sf"/>
</dbReference>
<evidence type="ECO:0000256" key="7">
    <source>
        <dbReference type="ARBA" id="ARBA00022729"/>
    </source>
</evidence>
<feature type="domain" description="TonB-dependent receptor-like beta-barrel" evidence="17">
    <location>
        <begin position="327"/>
        <end position="778"/>
    </location>
</feature>
<evidence type="ECO:0000256" key="5">
    <source>
        <dbReference type="ARBA" id="ARBA00022496"/>
    </source>
</evidence>
<dbReference type="OrthoDB" id="9758472at2"/>
<evidence type="ECO:0000313" key="20">
    <source>
        <dbReference type="Proteomes" id="UP000245489"/>
    </source>
</evidence>
<dbReference type="SUPFAM" id="SSF56935">
    <property type="entry name" value="Porins"/>
    <property type="match status" value="1"/>
</dbReference>
<proteinExistence type="inferred from homology"/>
<keyword evidence="11 14" id="KW-0472">Membrane</keyword>
<keyword evidence="7 16" id="KW-0732">Signal</keyword>
<keyword evidence="20" id="KW-1185">Reference proteome</keyword>
<dbReference type="GO" id="GO:0015891">
    <property type="term" value="P:siderophore transport"/>
    <property type="evidence" value="ECO:0007669"/>
    <property type="project" value="InterPro"/>
</dbReference>
<keyword evidence="4 14" id="KW-1134">Transmembrane beta strand</keyword>
<comment type="subcellular location">
    <subcellularLocation>
        <location evidence="1 14">Cell outer membrane</location>
        <topology evidence="1 14">Multi-pass membrane protein</topology>
    </subcellularLocation>
</comment>